<sequence length="217" mass="24756">MSKEPKCAPSKNLNGGFPHFATAKELYEHILEITKLGGELVVRNFVGVIEDIRPAPSLVETDLFPRGALEYYTKKNMGFDYTQEEYDQWQLAERGGEQGDYREGMQAKIRNVIDCLKKEPLSKRAVIPIPFNSEGSETADWTNQGQNKCCRELHLYLEEGKLKCTAIVRMQNANIFVKNIHFFSTLLDYVAKELGVELGEYTHWITNLCHDRTATSC</sequence>
<dbReference type="AlphaFoldDB" id="A0A7S2UGX1"/>
<reference evidence="1" key="1">
    <citation type="submission" date="2021-01" db="EMBL/GenBank/DDBJ databases">
        <authorList>
            <person name="Corre E."/>
            <person name="Pelletier E."/>
            <person name="Niang G."/>
            <person name="Scheremetjew M."/>
            <person name="Finn R."/>
            <person name="Kale V."/>
            <person name="Holt S."/>
            <person name="Cochrane G."/>
            <person name="Meng A."/>
            <person name="Brown T."/>
            <person name="Cohen L."/>
        </authorList>
    </citation>
    <scope>NUCLEOTIDE SEQUENCE</scope>
    <source>
        <strain evidence="1">CCMP2084</strain>
    </source>
</reference>
<evidence type="ECO:0008006" key="2">
    <source>
        <dbReference type="Google" id="ProtNLM"/>
    </source>
</evidence>
<dbReference type="EMBL" id="HBHQ01016842">
    <property type="protein sequence ID" value="CAD9819422.1"/>
    <property type="molecule type" value="Transcribed_RNA"/>
</dbReference>
<gene>
    <name evidence="1" type="ORF">ASEP1449_LOCUS11255</name>
</gene>
<dbReference type="SUPFAM" id="SSF55831">
    <property type="entry name" value="Thymidylate synthase/dCMP hydroxymethylase"/>
    <property type="match status" value="1"/>
</dbReference>
<name>A0A7S2UGX1_9STRA</name>
<proteinExistence type="predicted"/>
<evidence type="ECO:0000313" key="1">
    <source>
        <dbReference type="EMBL" id="CAD9819422.1"/>
    </source>
</evidence>
<dbReference type="Gene3D" id="3.30.572.10">
    <property type="entry name" value="Thymidylate synthase/dCMP hydroxymethylase domain"/>
    <property type="match status" value="1"/>
</dbReference>
<organism evidence="1">
    <name type="scientific">Attheya septentrionalis</name>
    <dbReference type="NCBI Taxonomy" id="420275"/>
    <lineage>
        <taxon>Eukaryota</taxon>
        <taxon>Sar</taxon>
        <taxon>Stramenopiles</taxon>
        <taxon>Ochrophyta</taxon>
        <taxon>Bacillariophyta</taxon>
        <taxon>Coscinodiscophyceae</taxon>
        <taxon>Chaetocerotophycidae</taxon>
        <taxon>Chaetocerotales</taxon>
        <taxon>Attheyaceae</taxon>
        <taxon>Attheya</taxon>
    </lineage>
</organism>
<accession>A0A7S2UGX1</accession>
<dbReference type="InterPro" id="IPR036926">
    <property type="entry name" value="Thymidate_synth/dCMP_Mease_sf"/>
</dbReference>
<protein>
    <recommendedName>
        <fullName evidence="2">Thymidylate synthase/dCMP hydroxymethylase domain-containing protein</fullName>
    </recommendedName>
</protein>